<name>A0A1Y2BEP3_9FUNG</name>
<evidence type="ECO:0000256" key="1">
    <source>
        <dbReference type="ARBA" id="ARBA00022737"/>
    </source>
</evidence>
<organism evidence="4 5">
    <name type="scientific">Neocallimastix californiae</name>
    <dbReference type="NCBI Taxonomy" id="1754190"/>
    <lineage>
        <taxon>Eukaryota</taxon>
        <taxon>Fungi</taxon>
        <taxon>Fungi incertae sedis</taxon>
        <taxon>Chytridiomycota</taxon>
        <taxon>Chytridiomycota incertae sedis</taxon>
        <taxon>Neocallimastigomycetes</taxon>
        <taxon>Neocallimastigales</taxon>
        <taxon>Neocallimastigaceae</taxon>
        <taxon>Neocallimastix</taxon>
    </lineage>
</organism>
<evidence type="ECO:0000256" key="2">
    <source>
        <dbReference type="ARBA" id="ARBA00023043"/>
    </source>
</evidence>
<keyword evidence="1" id="KW-0677">Repeat</keyword>
<evidence type="ECO:0000313" key="5">
    <source>
        <dbReference type="Proteomes" id="UP000193920"/>
    </source>
</evidence>
<dbReference type="PANTHER" id="PTHR24198:SF165">
    <property type="entry name" value="ANKYRIN REPEAT-CONTAINING PROTEIN-RELATED"/>
    <property type="match status" value="1"/>
</dbReference>
<dbReference type="InterPro" id="IPR036770">
    <property type="entry name" value="Ankyrin_rpt-contain_sf"/>
</dbReference>
<evidence type="ECO:0000313" key="4">
    <source>
        <dbReference type="EMBL" id="ORY33309.1"/>
    </source>
</evidence>
<dbReference type="Proteomes" id="UP000193920">
    <property type="component" value="Unassembled WGS sequence"/>
</dbReference>
<comment type="caution">
    <text evidence="4">The sequence shown here is derived from an EMBL/GenBank/DDBJ whole genome shotgun (WGS) entry which is preliminary data.</text>
</comment>
<dbReference type="InterPro" id="IPR002110">
    <property type="entry name" value="Ankyrin_rpt"/>
</dbReference>
<dbReference type="EMBL" id="MCOG01000160">
    <property type="protein sequence ID" value="ORY33309.1"/>
    <property type="molecule type" value="Genomic_DNA"/>
</dbReference>
<proteinExistence type="predicted"/>
<reference evidence="4 5" key="1">
    <citation type="submission" date="2016-08" db="EMBL/GenBank/DDBJ databases">
        <title>A Parts List for Fungal Cellulosomes Revealed by Comparative Genomics.</title>
        <authorList>
            <consortium name="DOE Joint Genome Institute"/>
            <person name="Haitjema C.H."/>
            <person name="Gilmore S.P."/>
            <person name="Henske J.K."/>
            <person name="Solomon K.V."/>
            <person name="De Groot R."/>
            <person name="Kuo A."/>
            <person name="Mondo S.J."/>
            <person name="Salamov A.A."/>
            <person name="Labutti K."/>
            <person name="Zhao Z."/>
            <person name="Chiniquy J."/>
            <person name="Barry K."/>
            <person name="Brewer H.M."/>
            <person name="Purvine S.O."/>
            <person name="Wright A.T."/>
            <person name="Boxma B."/>
            <person name="Van Alen T."/>
            <person name="Hackstein J.H."/>
            <person name="Baker S.E."/>
            <person name="Grigoriev I.V."/>
            <person name="O'Malley M.A."/>
        </authorList>
    </citation>
    <scope>NUCLEOTIDE SEQUENCE [LARGE SCALE GENOMIC DNA]</scope>
    <source>
        <strain evidence="4 5">G1</strain>
    </source>
</reference>
<dbReference type="PANTHER" id="PTHR24198">
    <property type="entry name" value="ANKYRIN REPEAT AND PROTEIN KINASE DOMAIN-CONTAINING PROTEIN"/>
    <property type="match status" value="1"/>
</dbReference>
<sequence>MEYKNFENTFFEQLKQKNVKKCLNLITTNEIIVNQYLGETGDESYKESFVKRLNDKIFKEKYSLNLVKKILKHDLFKFVFKKFKNSDILINACKQKNKKLINWLFNLNFNPCVVDENGMTALMHAAENPDLLFVVQYYVEIYPDKKCLHIADKNNETVLFHALNNINTLRIFFNLPEHKKVDINHTNKNHETILIYCCKKELYKAAKVIVCQKDVDFNITDNNGYSAHMYLIEKGCHEVLEVIPQSPDINEENAQNIMKKLIQMIEKARYSIHPTYIQPYIYILKCFADNKYNFNVVIDDEGNSPIMYFLMIEDFCTVYYLMKNCELDLSFNNDKNDDVYSLCMKLNNKYLKKFFLTSDKYPFNYLDKYNNNLLMYFCIRNDIDTIKYIISKKKDIIHQVNDKNENALIISSKLGHFEIVRLLLINNCDPDCQDYLGNTALYYAVDIGNDEIVNVLMFNHANPNIKNKKGISPIDLAEKIQDNYILEVIKNPISPLKYKKRDKKGKRSFFKKKGSKLLKSKSSSVISNDTKSVDIDMHQLQINKYKNIVDFYVSESKENKYKPFPQGDIIRNIEFSIYEYKANKNSLVKVVGLSKDRLYEGIIIQSLGIYAGFILSIL</sequence>
<dbReference type="PROSITE" id="PS50297">
    <property type="entry name" value="ANK_REP_REGION"/>
    <property type="match status" value="1"/>
</dbReference>
<protein>
    <submittedName>
        <fullName evidence="4">Ankyrin</fullName>
    </submittedName>
</protein>
<dbReference type="OrthoDB" id="4735278at2759"/>
<keyword evidence="5" id="KW-1185">Reference proteome</keyword>
<evidence type="ECO:0000256" key="3">
    <source>
        <dbReference type="PROSITE-ProRule" id="PRU00023"/>
    </source>
</evidence>
<dbReference type="PROSITE" id="PS50088">
    <property type="entry name" value="ANK_REPEAT"/>
    <property type="match status" value="1"/>
</dbReference>
<gene>
    <name evidence="4" type="ORF">LY90DRAFT_705115</name>
</gene>
<keyword evidence="2 3" id="KW-0040">ANK repeat</keyword>
<accession>A0A1Y2BEP3</accession>
<dbReference type="SMART" id="SM00248">
    <property type="entry name" value="ANK"/>
    <property type="match status" value="6"/>
</dbReference>
<dbReference type="Gene3D" id="1.25.40.20">
    <property type="entry name" value="Ankyrin repeat-containing domain"/>
    <property type="match status" value="3"/>
</dbReference>
<dbReference type="STRING" id="1754190.A0A1Y2BEP3"/>
<feature type="repeat" description="ANK" evidence="3">
    <location>
        <begin position="436"/>
        <end position="468"/>
    </location>
</feature>
<dbReference type="SUPFAM" id="SSF48403">
    <property type="entry name" value="Ankyrin repeat"/>
    <property type="match status" value="2"/>
</dbReference>
<dbReference type="Pfam" id="PF12796">
    <property type="entry name" value="Ank_2"/>
    <property type="match status" value="2"/>
</dbReference>
<dbReference type="AlphaFoldDB" id="A0A1Y2BEP3"/>